<dbReference type="PANTHER" id="PTHR36378">
    <property type="entry name" value="COTTON FIBER PROTEIN"/>
    <property type="match status" value="1"/>
</dbReference>
<dbReference type="Pfam" id="PF05553">
    <property type="entry name" value="DUF761"/>
    <property type="match status" value="1"/>
</dbReference>
<dbReference type="EMBL" id="BT145646">
    <property type="protein sequence ID" value="AFK45440.1"/>
    <property type="molecule type" value="mRNA"/>
</dbReference>
<protein>
    <submittedName>
        <fullName evidence="2">Uncharacterized protein</fullName>
    </submittedName>
</protein>
<proteinExistence type="evidence at transcript level"/>
<feature type="compositionally biased region" description="Low complexity" evidence="1">
    <location>
        <begin position="79"/>
        <end position="106"/>
    </location>
</feature>
<sequence>MEKNAAITLTNNQLQHDHVELPRHPRRKKNRAMHVIRVALFMMRGGRSRKQSVLPVDDGSKGIWRKLVGSMRPLHIHRSPSQESISHSSPPNTTTTLPPASLSLLKGKSKSCMNSPTEEEPYSPSPPSTRYASAVGLNELVQSSDDDCEKQEVKVIVEDEDDDDDEEYFDGDEQIDDKAWEFIAQFYQQMKLQRLDSTDRRYNERSERSLGV</sequence>
<reference evidence="2" key="1">
    <citation type="submission" date="2012-05" db="EMBL/GenBank/DDBJ databases">
        <authorList>
            <person name="Krishnakumar V."/>
            <person name="Cheung F."/>
            <person name="Xiao Y."/>
            <person name="Chan A."/>
            <person name="Moskal W.A."/>
            <person name="Town C.D."/>
        </authorList>
    </citation>
    <scope>NUCLEOTIDE SEQUENCE</scope>
</reference>
<feature type="region of interest" description="Disordered" evidence="1">
    <location>
        <begin position="78"/>
        <end position="130"/>
    </location>
</feature>
<dbReference type="PANTHER" id="PTHR36378:SF1">
    <property type="entry name" value="COTTON FIBER PROTEIN"/>
    <property type="match status" value="1"/>
</dbReference>
<name>I3SYU8_LOTJA</name>
<accession>I3SYU8</accession>
<evidence type="ECO:0000313" key="2">
    <source>
        <dbReference type="EMBL" id="AFK45440.1"/>
    </source>
</evidence>
<dbReference type="AlphaFoldDB" id="I3SYU8"/>
<organism evidence="2">
    <name type="scientific">Lotus japonicus</name>
    <name type="common">Lotus corniculatus var. japonicus</name>
    <dbReference type="NCBI Taxonomy" id="34305"/>
    <lineage>
        <taxon>Eukaryota</taxon>
        <taxon>Viridiplantae</taxon>
        <taxon>Streptophyta</taxon>
        <taxon>Embryophyta</taxon>
        <taxon>Tracheophyta</taxon>
        <taxon>Spermatophyta</taxon>
        <taxon>Magnoliopsida</taxon>
        <taxon>eudicotyledons</taxon>
        <taxon>Gunneridae</taxon>
        <taxon>Pentapetalae</taxon>
        <taxon>rosids</taxon>
        <taxon>fabids</taxon>
        <taxon>Fabales</taxon>
        <taxon>Fabaceae</taxon>
        <taxon>Papilionoideae</taxon>
        <taxon>50 kb inversion clade</taxon>
        <taxon>NPAAA clade</taxon>
        <taxon>Hologalegina</taxon>
        <taxon>robinioid clade</taxon>
        <taxon>Loteae</taxon>
        <taxon>Lotus</taxon>
    </lineage>
</organism>
<evidence type="ECO:0000256" key="1">
    <source>
        <dbReference type="SAM" id="MobiDB-lite"/>
    </source>
</evidence>
<dbReference type="InterPro" id="IPR008480">
    <property type="entry name" value="DUF761_pln"/>
</dbReference>